<dbReference type="Proteomes" id="UP000729402">
    <property type="component" value="Unassembled WGS sequence"/>
</dbReference>
<reference evidence="1" key="2">
    <citation type="submission" date="2021-02" db="EMBL/GenBank/DDBJ databases">
        <authorList>
            <person name="Kimball J.A."/>
            <person name="Haas M.W."/>
            <person name="Macchietto M."/>
            <person name="Kono T."/>
            <person name="Duquette J."/>
            <person name="Shao M."/>
        </authorList>
    </citation>
    <scope>NUCLEOTIDE SEQUENCE</scope>
    <source>
        <tissue evidence="1">Fresh leaf tissue</tissue>
    </source>
</reference>
<gene>
    <name evidence="1" type="ORF">GUJ93_ZPchr0001g29787</name>
</gene>
<dbReference type="AlphaFoldDB" id="A0A8J5RX02"/>
<proteinExistence type="predicted"/>
<organism evidence="1 2">
    <name type="scientific">Zizania palustris</name>
    <name type="common">Northern wild rice</name>
    <dbReference type="NCBI Taxonomy" id="103762"/>
    <lineage>
        <taxon>Eukaryota</taxon>
        <taxon>Viridiplantae</taxon>
        <taxon>Streptophyta</taxon>
        <taxon>Embryophyta</taxon>
        <taxon>Tracheophyta</taxon>
        <taxon>Spermatophyta</taxon>
        <taxon>Magnoliopsida</taxon>
        <taxon>Liliopsida</taxon>
        <taxon>Poales</taxon>
        <taxon>Poaceae</taxon>
        <taxon>BOP clade</taxon>
        <taxon>Oryzoideae</taxon>
        <taxon>Oryzeae</taxon>
        <taxon>Zizaniinae</taxon>
        <taxon>Zizania</taxon>
    </lineage>
</organism>
<name>A0A8J5RX02_ZIZPA</name>
<accession>A0A8J5RX02</accession>
<evidence type="ECO:0000313" key="2">
    <source>
        <dbReference type="Proteomes" id="UP000729402"/>
    </source>
</evidence>
<keyword evidence="2" id="KW-1185">Reference proteome</keyword>
<reference evidence="1" key="1">
    <citation type="journal article" date="2021" name="bioRxiv">
        <title>Whole Genome Assembly and Annotation of Northern Wild Rice, Zizania palustris L., Supports a Whole Genome Duplication in the Zizania Genus.</title>
        <authorList>
            <person name="Haas M."/>
            <person name="Kono T."/>
            <person name="Macchietto M."/>
            <person name="Millas R."/>
            <person name="McGilp L."/>
            <person name="Shao M."/>
            <person name="Duquette J."/>
            <person name="Hirsch C.N."/>
            <person name="Kimball J."/>
        </authorList>
    </citation>
    <scope>NUCLEOTIDE SEQUENCE</scope>
    <source>
        <tissue evidence="1">Fresh leaf tissue</tissue>
    </source>
</reference>
<comment type="caution">
    <text evidence="1">The sequence shown here is derived from an EMBL/GenBank/DDBJ whole genome shotgun (WGS) entry which is preliminary data.</text>
</comment>
<dbReference type="EMBL" id="JAAALK010000288">
    <property type="protein sequence ID" value="KAG8054989.1"/>
    <property type="molecule type" value="Genomic_DNA"/>
</dbReference>
<protein>
    <submittedName>
        <fullName evidence="1">Uncharacterized protein</fullName>
    </submittedName>
</protein>
<evidence type="ECO:0000313" key="1">
    <source>
        <dbReference type="EMBL" id="KAG8054989.1"/>
    </source>
</evidence>
<sequence length="66" mass="6809">MLQTSPSFGRASFSMQPDWHSVAFNWSMQPADRYSPLSGAPSASVAKVKATATTATATGSATTKAG</sequence>